<comment type="caution">
    <text evidence="1">The sequence shown here is derived from an EMBL/GenBank/DDBJ whole genome shotgun (WGS) entry which is preliminary data.</text>
</comment>
<evidence type="ECO:0000313" key="1">
    <source>
        <dbReference type="EMBL" id="GAA2520589.1"/>
    </source>
</evidence>
<protein>
    <submittedName>
        <fullName evidence="1">DUF2993 domain-containing protein</fullName>
    </submittedName>
</protein>
<accession>A0ABN3NFB7</accession>
<name>A0ABN3NFB7_9ACTN</name>
<dbReference type="Pfam" id="PF11209">
    <property type="entry name" value="LmeA"/>
    <property type="match status" value="1"/>
</dbReference>
<dbReference type="InterPro" id="IPR021373">
    <property type="entry name" value="DUF2993"/>
</dbReference>
<keyword evidence="2" id="KW-1185">Reference proteome</keyword>
<dbReference type="RefSeq" id="WP_344171120.1">
    <property type="nucleotide sequence ID" value="NZ_BAAARY010000006.1"/>
</dbReference>
<organism evidence="1 2">
    <name type="scientific">Pilimelia columellifera subsp. columellifera</name>
    <dbReference type="NCBI Taxonomy" id="706583"/>
    <lineage>
        <taxon>Bacteria</taxon>
        <taxon>Bacillati</taxon>
        <taxon>Actinomycetota</taxon>
        <taxon>Actinomycetes</taxon>
        <taxon>Micromonosporales</taxon>
        <taxon>Micromonosporaceae</taxon>
        <taxon>Pilimelia</taxon>
    </lineage>
</organism>
<evidence type="ECO:0000313" key="2">
    <source>
        <dbReference type="Proteomes" id="UP001499978"/>
    </source>
</evidence>
<reference evidence="1 2" key="1">
    <citation type="journal article" date="2019" name="Int. J. Syst. Evol. Microbiol.">
        <title>The Global Catalogue of Microorganisms (GCM) 10K type strain sequencing project: providing services to taxonomists for standard genome sequencing and annotation.</title>
        <authorList>
            <consortium name="The Broad Institute Genomics Platform"/>
            <consortium name="The Broad Institute Genome Sequencing Center for Infectious Disease"/>
            <person name="Wu L."/>
            <person name="Ma J."/>
        </authorList>
    </citation>
    <scope>NUCLEOTIDE SEQUENCE [LARGE SCALE GENOMIC DNA]</scope>
    <source>
        <strain evidence="1 2">JCM 3367</strain>
    </source>
</reference>
<dbReference type="EMBL" id="BAAARY010000006">
    <property type="protein sequence ID" value="GAA2520589.1"/>
    <property type="molecule type" value="Genomic_DNA"/>
</dbReference>
<dbReference type="Proteomes" id="UP001499978">
    <property type="component" value="Unassembled WGS sequence"/>
</dbReference>
<proteinExistence type="predicted"/>
<sequence>MSEPMSPWDPARSSAVRPRRRRWPRRLVITLVLVLGPLLAIGALVDRFAVGAAQDRIAAQVGANLTSRGVESAPPQVSIDGFPFLTQVVAGRYPSVRIGLRDVTTDGGAAGRAPVAVPRLDLVANDVRAPLAALRSGQGTVVAGTVTGKALVGYAAVGDLANLPDLQLAEKDGRLLAELPVDIFGRKVTVVGTGRLEPGAGTIRIRFDELTVKGQQATPALRQALSSYARQMAIDVPMPATPFDLTVRSAEATPDGLLVTAEATEVALR</sequence>
<gene>
    <name evidence="1" type="ORF">GCM10010201_17720</name>
</gene>